<dbReference type="InterPro" id="IPR006015">
    <property type="entry name" value="Universal_stress_UspA"/>
</dbReference>
<proteinExistence type="inferred from homology"/>
<dbReference type="InterPro" id="IPR014729">
    <property type="entry name" value="Rossmann-like_a/b/a_fold"/>
</dbReference>
<protein>
    <submittedName>
        <fullName evidence="3">Universal stress protein</fullName>
    </submittedName>
</protein>
<sequence length="144" mass="14975">MSAIVVGYVPKPEGRAALRRAAEEAKLRGVRLVVVHSQQAGDGSNDASAPAGDLDMLRQQLADAGIDTEVRPSAPDVDVAEDLIDAAESAGADFIVIGLRRRSPVGKLILGSNAQRILLDAPCPVLAVKADDAELQAGELGRES</sequence>
<dbReference type="AlphaFoldDB" id="A0A6L9SGG7"/>
<reference evidence="3 4" key="1">
    <citation type="submission" date="2020-02" db="EMBL/GenBank/DDBJ databases">
        <authorList>
            <person name="Li X.-J."/>
            <person name="Han X.-M."/>
        </authorList>
    </citation>
    <scope>NUCLEOTIDE SEQUENCE [LARGE SCALE GENOMIC DNA]</scope>
    <source>
        <strain evidence="3 4">CCTCC AB 2017055</strain>
    </source>
</reference>
<dbReference type="InterPro" id="IPR006016">
    <property type="entry name" value="UspA"/>
</dbReference>
<organism evidence="3 4">
    <name type="scientific">Phytoactinopolyspora halotolerans</name>
    <dbReference type="NCBI Taxonomy" id="1981512"/>
    <lineage>
        <taxon>Bacteria</taxon>
        <taxon>Bacillati</taxon>
        <taxon>Actinomycetota</taxon>
        <taxon>Actinomycetes</taxon>
        <taxon>Jiangellales</taxon>
        <taxon>Jiangellaceae</taxon>
        <taxon>Phytoactinopolyspora</taxon>
    </lineage>
</organism>
<comment type="caution">
    <text evidence="3">The sequence shown here is derived from an EMBL/GenBank/DDBJ whole genome shotgun (WGS) entry which is preliminary data.</text>
</comment>
<dbReference type="PANTHER" id="PTHR46268">
    <property type="entry name" value="STRESS RESPONSE PROTEIN NHAX"/>
    <property type="match status" value="1"/>
</dbReference>
<feature type="domain" description="UspA" evidence="2">
    <location>
        <begin position="3"/>
        <end position="129"/>
    </location>
</feature>
<name>A0A6L9SGG7_9ACTN</name>
<dbReference type="PRINTS" id="PR01438">
    <property type="entry name" value="UNVRSLSTRESS"/>
</dbReference>
<dbReference type="EMBL" id="JAAGOA010000031">
    <property type="protein sequence ID" value="NEE04243.1"/>
    <property type="molecule type" value="Genomic_DNA"/>
</dbReference>
<evidence type="ECO:0000259" key="2">
    <source>
        <dbReference type="Pfam" id="PF00582"/>
    </source>
</evidence>
<evidence type="ECO:0000313" key="4">
    <source>
        <dbReference type="Proteomes" id="UP000475214"/>
    </source>
</evidence>
<dbReference type="Pfam" id="PF00582">
    <property type="entry name" value="Usp"/>
    <property type="match status" value="1"/>
</dbReference>
<dbReference type="Gene3D" id="3.40.50.620">
    <property type="entry name" value="HUPs"/>
    <property type="match status" value="1"/>
</dbReference>
<comment type="similarity">
    <text evidence="1">Belongs to the universal stress protein A family.</text>
</comment>
<dbReference type="PANTHER" id="PTHR46268:SF6">
    <property type="entry name" value="UNIVERSAL STRESS PROTEIN UP12"/>
    <property type="match status" value="1"/>
</dbReference>
<dbReference type="CDD" id="cd00293">
    <property type="entry name" value="USP-like"/>
    <property type="match status" value="1"/>
</dbReference>
<dbReference type="Proteomes" id="UP000475214">
    <property type="component" value="Unassembled WGS sequence"/>
</dbReference>
<accession>A0A6L9SGG7</accession>
<evidence type="ECO:0000256" key="1">
    <source>
        <dbReference type="ARBA" id="ARBA00008791"/>
    </source>
</evidence>
<evidence type="ECO:0000313" key="3">
    <source>
        <dbReference type="EMBL" id="NEE04243.1"/>
    </source>
</evidence>
<keyword evidence="4" id="KW-1185">Reference proteome</keyword>
<dbReference type="SUPFAM" id="SSF52402">
    <property type="entry name" value="Adenine nucleotide alpha hydrolases-like"/>
    <property type="match status" value="1"/>
</dbReference>
<dbReference type="RefSeq" id="WP_163744615.1">
    <property type="nucleotide sequence ID" value="NZ_JAAGOA010000031.1"/>
</dbReference>
<gene>
    <name evidence="3" type="ORF">G1H10_29145</name>
</gene>